<keyword evidence="1" id="KW-0175">Coiled coil</keyword>
<reference evidence="4 5" key="1">
    <citation type="journal article" date="2007" name="Science">
        <title>The Chlamydomonas genome reveals the evolution of key animal and plant functions.</title>
        <authorList>
            <person name="Merchant S.S."/>
            <person name="Prochnik S.E."/>
            <person name="Vallon O."/>
            <person name="Harris E.H."/>
            <person name="Karpowicz S.J."/>
            <person name="Witman G.B."/>
            <person name="Terry A."/>
            <person name="Salamov A."/>
            <person name="Fritz-Laylin L.K."/>
            <person name="Marechal-Drouard L."/>
            <person name="Marshall W.F."/>
            <person name="Qu L.H."/>
            <person name="Nelson D.R."/>
            <person name="Sanderfoot A.A."/>
            <person name="Spalding M.H."/>
            <person name="Kapitonov V.V."/>
            <person name="Ren Q."/>
            <person name="Ferris P."/>
            <person name="Lindquist E."/>
            <person name="Shapiro H."/>
            <person name="Lucas S.M."/>
            <person name="Grimwood J."/>
            <person name="Schmutz J."/>
            <person name="Cardol P."/>
            <person name="Cerutti H."/>
            <person name="Chanfreau G."/>
            <person name="Chen C.L."/>
            <person name="Cognat V."/>
            <person name="Croft M.T."/>
            <person name="Dent R."/>
            <person name="Dutcher S."/>
            <person name="Fernandez E."/>
            <person name="Fukuzawa H."/>
            <person name="Gonzalez-Ballester D."/>
            <person name="Gonzalez-Halphen D."/>
            <person name="Hallmann A."/>
            <person name="Hanikenne M."/>
            <person name="Hippler M."/>
            <person name="Inwood W."/>
            <person name="Jabbari K."/>
            <person name="Kalanon M."/>
            <person name="Kuras R."/>
            <person name="Lefebvre P.A."/>
            <person name="Lemaire S.D."/>
            <person name="Lobanov A.V."/>
            <person name="Lohr M."/>
            <person name="Manuell A."/>
            <person name="Meier I."/>
            <person name="Mets L."/>
            <person name="Mittag M."/>
            <person name="Mittelmeier T."/>
            <person name="Moroney J.V."/>
            <person name="Moseley J."/>
            <person name="Napoli C."/>
            <person name="Nedelcu A.M."/>
            <person name="Niyogi K."/>
            <person name="Novoselov S.V."/>
            <person name="Paulsen I.T."/>
            <person name="Pazour G."/>
            <person name="Purton S."/>
            <person name="Ral J.P."/>
            <person name="Riano-Pachon D.M."/>
            <person name="Riekhof W."/>
            <person name="Rymarquis L."/>
            <person name="Schroda M."/>
            <person name="Stern D."/>
            <person name="Umen J."/>
            <person name="Willows R."/>
            <person name="Wilson N."/>
            <person name="Zimmer S.L."/>
            <person name="Allmer J."/>
            <person name="Balk J."/>
            <person name="Bisova K."/>
            <person name="Chen C.J."/>
            <person name="Elias M."/>
            <person name="Gendler K."/>
            <person name="Hauser C."/>
            <person name="Lamb M.R."/>
            <person name="Ledford H."/>
            <person name="Long J.C."/>
            <person name="Minagawa J."/>
            <person name="Page M.D."/>
            <person name="Pan J."/>
            <person name="Pootakham W."/>
            <person name="Roje S."/>
            <person name="Rose A."/>
            <person name="Stahlberg E."/>
            <person name="Terauchi A.M."/>
            <person name="Yang P."/>
            <person name="Ball S."/>
            <person name="Bowler C."/>
            <person name="Dieckmann C.L."/>
            <person name="Gladyshev V.N."/>
            <person name="Green P."/>
            <person name="Jorgensen R."/>
            <person name="Mayfield S."/>
            <person name="Mueller-Roeber B."/>
            <person name="Rajamani S."/>
            <person name="Sayre R.T."/>
            <person name="Brokstein P."/>
            <person name="Dubchak I."/>
            <person name="Goodstein D."/>
            <person name="Hornick L."/>
            <person name="Huang Y.W."/>
            <person name="Jhaveri J."/>
            <person name="Luo Y."/>
            <person name="Martinez D."/>
            <person name="Ngau W.C."/>
            <person name="Otillar B."/>
            <person name="Poliakov A."/>
            <person name="Porter A."/>
            <person name="Szajkowski L."/>
            <person name="Werner G."/>
            <person name="Zhou K."/>
            <person name="Grigoriev I.V."/>
            <person name="Rokhsar D.S."/>
            <person name="Grossman A.R."/>
        </authorList>
    </citation>
    <scope>NUCLEOTIDE SEQUENCE [LARGE SCALE GENOMIC DNA]</scope>
    <source>
        <strain evidence="5">CC-503</strain>
        <strain evidence="4">CC-503 cw92 mt+</strain>
    </source>
</reference>
<dbReference type="Proteomes" id="UP000006906">
    <property type="component" value="Chromosome 8"/>
</dbReference>
<dbReference type="EMBL" id="CM008969">
    <property type="protein sequence ID" value="PNW80258.1"/>
    <property type="molecule type" value="Genomic_DNA"/>
</dbReference>
<evidence type="ECO:0000259" key="3">
    <source>
        <dbReference type="Pfam" id="PF20209"/>
    </source>
</evidence>
<dbReference type="STRING" id="3055.A0A2K3DI99"/>
<feature type="compositionally biased region" description="Gly residues" evidence="2">
    <location>
        <begin position="176"/>
        <end position="187"/>
    </location>
</feature>
<gene>
    <name evidence="4" type="ORF">CHLRE_08g384285v5</name>
</gene>
<dbReference type="Gramene" id="PNW80257">
    <property type="protein sequence ID" value="PNW80257"/>
    <property type="gene ID" value="CHLRE_08g384285v5"/>
</dbReference>
<feature type="coiled-coil region" evidence="1">
    <location>
        <begin position="1404"/>
        <end position="1431"/>
    </location>
</feature>
<feature type="compositionally biased region" description="Low complexity" evidence="2">
    <location>
        <begin position="886"/>
        <end position="896"/>
    </location>
</feature>
<feature type="region of interest" description="Disordered" evidence="2">
    <location>
        <begin position="732"/>
        <end position="757"/>
    </location>
</feature>
<dbReference type="PANTHER" id="PTHR23202">
    <property type="entry name" value="WASP INTERACTING PROTEIN-RELATED"/>
    <property type="match status" value="1"/>
</dbReference>
<organism evidence="4 5">
    <name type="scientific">Chlamydomonas reinhardtii</name>
    <name type="common">Chlamydomonas smithii</name>
    <dbReference type="NCBI Taxonomy" id="3055"/>
    <lineage>
        <taxon>Eukaryota</taxon>
        <taxon>Viridiplantae</taxon>
        <taxon>Chlorophyta</taxon>
        <taxon>core chlorophytes</taxon>
        <taxon>Chlorophyceae</taxon>
        <taxon>CS clade</taxon>
        <taxon>Chlamydomonadales</taxon>
        <taxon>Chlamydomonadaceae</taxon>
        <taxon>Chlamydomonas</taxon>
    </lineage>
</organism>
<dbReference type="RefSeq" id="XP_042922339.1">
    <property type="nucleotide sequence ID" value="XM_043065337.1"/>
</dbReference>
<dbReference type="GeneID" id="66054539"/>
<dbReference type="PANTHER" id="PTHR23202:SF119">
    <property type="entry name" value="TWENTY-FOUR, ISOFORM B"/>
    <property type="match status" value="1"/>
</dbReference>
<feature type="region of interest" description="Disordered" evidence="2">
    <location>
        <begin position="861"/>
        <end position="931"/>
    </location>
</feature>
<evidence type="ECO:0000313" key="5">
    <source>
        <dbReference type="Proteomes" id="UP000006906"/>
    </source>
</evidence>
<keyword evidence="5" id="KW-1185">Reference proteome</keyword>
<proteinExistence type="predicted"/>
<name>A0A2K3DI99_CHLRE</name>
<feature type="region of interest" description="Disordered" evidence="2">
    <location>
        <begin position="631"/>
        <end position="679"/>
    </location>
</feature>
<dbReference type="PaxDb" id="3055-EDP02740"/>
<dbReference type="ExpressionAtlas" id="A0A2K3DI99">
    <property type="expression patterns" value="baseline and differential"/>
</dbReference>
<evidence type="ECO:0000313" key="4">
    <source>
        <dbReference type="EMBL" id="PNW80258.1"/>
    </source>
</evidence>
<dbReference type="EMBL" id="CM008969">
    <property type="protein sequence ID" value="PNW80257.1"/>
    <property type="molecule type" value="Genomic_DNA"/>
</dbReference>
<feature type="compositionally biased region" description="Basic and acidic residues" evidence="2">
    <location>
        <begin position="873"/>
        <end position="885"/>
    </location>
</feature>
<dbReference type="Pfam" id="PF20209">
    <property type="entry name" value="DUF6570"/>
    <property type="match status" value="1"/>
</dbReference>
<evidence type="ECO:0000256" key="1">
    <source>
        <dbReference type="SAM" id="Coils"/>
    </source>
</evidence>
<dbReference type="OrthoDB" id="2986975at2759"/>
<feature type="domain" description="DUF6570" evidence="3">
    <location>
        <begin position="368"/>
        <end position="498"/>
    </location>
</feature>
<dbReference type="InterPro" id="IPR046700">
    <property type="entry name" value="DUF6570"/>
</dbReference>
<feature type="compositionally biased region" description="Low complexity" evidence="2">
    <location>
        <begin position="643"/>
        <end position="679"/>
    </location>
</feature>
<sequence length="1467" mass="157474">MLIALADILQHSVCVWGEWTSLADALLPYFSNSTVSDEQLHSILYKYLHHHHIRLEVQLQDQGISTGNVLEAVAAALRDVLAHHPHLWGHWKVLAAVLLDTGTLPTFLTARSLCTVLEEHNGILQRILLEQQVPHKRSRQRSGSAAGGGEGEQHDGGDSSSDDEGLGGGEHRWYDTGGGGGGGGGDSSGEDEDELDAAAAAHDPAAIDRGVQDCLDRTVRLMALDLPAGKYRASQQTWGVADDEAVAARFRESLHANARLQERVCCVCAVRCTADEMHPQSPFSFSSMQQRLEPLRTDLPVTERIPRNGSTRWTHAGVEYHLQPHAIQAAGSGAAAGAAGAAATPLLPICRSCYKSLDTNSDDVNRLVPRLALARCDVGLPPPWYEELTLAEQLLICTWRPVRHLVSLCNPAFFHTATDQRHKALHGHCVAFAQPGLGALAAAFPLPLDELPNYIHVVLVGYAATDEQARAQAEAMAQKGCPALRVNARKVLTVVARLIELMSRLKEEWRRTVHDGALAELEVLAAQQHDRVPDVLLRAATFLPNDLRSVAVLRAMYRDPVGYAQQTYDTPPAYTHEQLLELLPDNTAQVSLVESVLHAMRRHEQWATQRALAAAAEEDLFRAAIREAEAKSASGSAGGGGRAPAAAAHPGGSATLAAPDAGGAAGPSAPAAAAGGTGGADTAAAAAFTGTDADLAARAVDVEDRIEELLRNVEAPAVSVTGGAAAGAVVNAPAGAPQQPAPPALPQPRTHETPGRSAYSTVQRATAIDQGVVVQALQTLLRSTLLGATVHRLLSRNQWKALNTYLVDLVFPQPPADLPAAQHADWRQQKQAQLHRYLCKAKDKPWRAQLLQDYDQAQLQKQAERQHRSQLAEQRHTDTAAREAALDAARTTAAPPAATPGDEDSGGSAGGAAETAATAVQHGAPGVTTPSNIALSTTTTFALGRVKHSAVQGASFGHAMYGPNGHAALRARTETARFIFIEEYGVLGLAHFADVCTRMQDAARHQRPDPTPLDPFSLRHLHLALTGDPRQHVAPGALAMLVHHPPKGSATSPVDTLRGHGQDFLATFKQVYYLQQQHRRDETQAGGLELGTVAHMFDGLGKATPEQVYAAVEQLNRRALTAQALQQLRNPHVVLLRHSVQLFVNRRLAERQAAADGQPIYIWRSHDRLQSYGTVPPALAAELEFLPWNKTAHTPTLGMFFRGMEYAFGDSKLPGLHRCTNNSAFGVTLVLHDDEPEPSIEPGVHVLQYMPKGIVVRPGGPPLGTVCSPTAAGEDIVPRDCILVPRETHSFEVLHEGVMVSVTRTGIPLLDGYAVTDYAAQGANFGSADWIAHLNIPHDVLQAEHGRTRSDKRAGTMSRASIFVILTRFRDWDSLHLLAPLWQSGDEEAKQAVMTKFLQLAAREEGLAREIERLQALAAEHRQVVAAQLEELRRRAAAGALARGTTAMAAAAAAMAAGVPQPLHTAA</sequence>
<reference evidence="4" key="2">
    <citation type="submission" date="2017-07" db="EMBL/GenBank/DDBJ databases">
        <title>WGS assembly of Chlamydomonas reinhardtii.</title>
        <authorList>
            <consortium name="Chlamydomonas Annotation Team"/>
            <consortium name="JGI Annotation Team"/>
            <person name="Merchant S.S."/>
            <person name="Prochnik S.E."/>
            <person name="Vallon O."/>
            <person name="Harris E.H."/>
            <person name="Karpowicz S.J."/>
            <person name="Witman G.B."/>
            <person name="Terry A."/>
            <person name="Salamov A."/>
            <person name="Fritz-Laylin L.K."/>
            <person name="Marechal-Drouard L."/>
            <person name="Marshall W.F."/>
            <person name="Qu L.H."/>
            <person name="Nelson D.R."/>
            <person name="Sanderfoot A.A."/>
            <person name="Spalding M.H."/>
            <person name="Kapitonov V.V."/>
            <person name="Ren Q."/>
            <person name="Ferris P."/>
            <person name="Lindquist E."/>
            <person name="Shapiro H."/>
            <person name="Lucas S.M."/>
            <person name="Grimwood J."/>
            <person name="Schmutz J."/>
            <person name="Grigoriev I.V."/>
            <person name="Rokhsar D.S."/>
        </authorList>
    </citation>
    <scope>NUCLEOTIDE SEQUENCE</scope>
    <source>
        <strain evidence="4">CC-503 cw92 mt+</strain>
    </source>
</reference>
<dbReference type="Gramene" id="PNW80258">
    <property type="protein sequence ID" value="PNW80258"/>
    <property type="gene ID" value="CHLRE_08g384285v5"/>
</dbReference>
<feature type="region of interest" description="Disordered" evidence="2">
    <location>
        <begin position="134"/>
        <end position="196"/>
    </location>
</feature>
<evidence type="ECO:0000256" key="2">
    <source>
        <dbReference type="SAM" id="MobiDB-lite"/>
    </source>
</evidence>
<protein>
    <recommendedName>
        <fullName evidence="3">DUF6570 domain-containing protein</fullName>
    </recommendedName>
</protein>
<accession>A0A2K3DI99</accession>
<dbReference type="RefSeq" id="XP_042922338.1">
    <property type="nucleotide sequence ID" value="XM_043065338.1"/>
</dbReference>
<dbReference type="KEGG" id="cre:CHLRE_08g384285v5"/>